<dbReference type="PANTHER" id="PTHR12069">
    <property type="entry name" value="DNA-DIRECTED RNA POLYMERASES III 80 KDA POLYPEPTIDE RNA POLYMERASE III SUBUNIT 5"/>
    <property type="match status" value="1"/>
</dbReference>
<evidence type="ECO:0000313" key="2">
    <source>
        <dbReference type="EMBL" id="VDD85263.1"/>
    </source>
</evidence>
<feature type="compositionally biased region" description="Acidic residues" evidence="1">
    <location>
        <begin position="19"/>
        <end position="29"/>
    </location>
</feature>
<accession>A0A0N4UTJ1</accession>
<keyword evidence="3" id="KW-1185">Reference proteome</keyword>
<dbReference type="WBParaSite" id="EVEC_0000060301-mRNA-1">
    <property type="protein sequence ID" value="EVEC_0000060301-mRNA-1"/>
    <property type="gene ID" value="EVEC_0000060301"/>
</dbReference>
<sequence>MKQETVVPKNEPEVKMEVDGTDESDDDPVTSEYKVLVCQPSEDSDLYRIQFPTRKLNFFKAEGISARFKKTVKMMEIKMKTDTHSASFDSSKAKHLANMCGNNGANGFGELTDETYLGRSFRSDAPTYYAIGFFRNIEQAGSDSDVQSPVRAPIRVRFARPETEKQKKRREESAFHRSKVIEQDPWISLEIHGKEDKETRERYNTLLNIPSTSSISVTKFDPEQLIQEAIIGKKLEDL</sequence>
<reference evidence="2 3" key="2">
    <citation type="submission" date="2018-10" db="EMBL/GenBank/DDBJ databases">
        <authorList>
            <consortium name="Pathogen Informatics"/>
        </authorList>
    </citation>
    <scope>NUCLEOTIDE SEQUENCE [LARGE SCALE GENOMIC DNA]</scope>
</reference>
<dbReference type="GO" id="GO:0042797">
    <property type="term" value="P:tRNA transcription by RNA polymerase III"/>
    <property type="evidence" value="ECO:0007669"/>
    <property type="project" value="TreeGrafter"/>
</dbReference>
<dbReference type="OrthoDB" id="340681at2759"/>
<dbReference type="Pfam" id="PF04801">
    <property type="entry name" value="RPC5"/>
    <property type="match status" value="2"/>
</dbReference>
<dbReference type="GO" id="GO:0005666">
    <property type="term" value="C:RNA polymerase III complex"/>
    <property type="evidence" value="ECO:0007669"/>
    <property type="project" value="TreeGrafter"/>
</dbReference>
<proteinExistence type="predicted"/>
<dbReference type="Proteomes" id="UP000274131">
    <property type="component" value="Unassembled WGS sequence"/>
</dbReference>
<dbReference type="AlphaFoldDB" id="A0A0N4UTJ1"/>
<organism evidence="4">
    <name type="scientific">Enterobius vermicularis</name>
    <name type="common">Human pinworm</name>
    <dbReference type="NCBI Taxonomy" id="51028"/>
    <lineage>
        <taxon>Eukaryota</taxon>
        <taxon>Metazoa</taxon>
        <taxon>Ecdysozoa</taxon>
        <taxon>Nematoda</taxon>
        <taxon>Chromadorea</taxon>
        <taxon>Rhabditida</taxon>
        <taxon>Spirurina</taxon>
        <taxon>Oxyuridomorpha</taxon>
        <taxon>Oxyuroidea</taxon>
        <taxon>Oxyuridae</taxon>
        <taxon>Enterobius</taxon>
    </lineage>
</organism>
<feature type="region of interest" description="Disordered" evidence="1">
    <location>
        <begin position="1"/>
        <end position="29"/>
    </location>
</feature>
<dbReference type="InterPro" id="IPR006886">
    <property type="entry name" value="RNA_pol_III_Rpc5"/>
</dbReference>
<reference evidence="4" key="1">
    <citation type="submission" date="2017-02" db="UniProtKB">
        <authorList>
            <consortium name="WormBaseParasite"/>
        </authorList>
    </citation>
    <scope>IDENTIFICATION</scope>
</reference>
<evidence type="ECO:0000313" key="3">
    <source>
        <dbReference type="Proteomes" id="UP000274131"/>
    </source>
</evidence>
<dbReference type="PANTHER" id="PTHR12069:SF0">
    <property type="entry name" value="DNA-DIRECTED RNA POLYMERASE III SUBUNIT RPC5"/>
    <property type="match status" value="1"/>
</dbReference>
<name>A0A0N4UTJ1_ENTVE</name>
<protein>
    <submittedName>
        <fullName evidence="2 4">Uncharacterized protein</fullName>
    </submittedName>
</protein>
<evidence type="ECO:0000256" key="1">
    <source>
        <dbReference type="SAM" id="MobiDB-lite"/>
    </source>
</evidence>
<dbReference type="EMBL" id="UXUI01000541">
    <property type="protein sequence ID" value="VDD85263.1"/>
    <property type="molecule type" value="Genomic_DNA"/>
</dbReference>
<evidence type="ECO:0000313" key="4">
    <source>
        <dbReference type="WBParaSite" id="EVEC_0000060301-mRNA-1"/>
    </source>
</evidence>
<dbReference type="STRING" id="51028.A0A0N4UTJ1"/>
<gene>
    <name evidence="2" type="ORF">EVEC_LOCUS406</name>
</gene>